<evidence type="ECO:0000313" key="6">
    <source>
        <dbReference type="Proteomes" id="UP001595699"/>
    </source>
</evidence>
<evidence type="ECO:0000313" key="5">
    <source>
        <dbReference type="EMBL" id="MFC3764218.1"/>
    </source>
</evidence>
<comment type="caution">
    <text evidence="5">The sequence shown here is derived from an EMBL/GenBank/DDBJ whole genome shotgun (WGS) entry which is preliminary data.</text>
</comment>
<dbReference type="SUPFAM" id="SSF47090">
    <property type="entry name" value="PGBD-like"/>
    <property type="match status" value="1"/>
</dbReference>
<dbReference type="Pfam" id="PF01471">
    <property type="entry name" value="PG_binding_1"/>
    <property type="match status" value="1"/>
</dbReference>
<protein>
    <submittedName>
        <fullName evidence="5">Peptidoglycan-binding protein</fullName>
    </submittedName>
</protein>
<comment type="subcellular location">
    <subcellularLocation>
        <location evidence="1">Cell envelope</location>
    </subcellularLocation>
</comment>
<dbReference type="InterPro" id="IPR036366">
    <property type="entry name" value="PGBDSf"/>
</dbReference>
<keyword evidence="3" id="KW-0732">Signal</keyword>
<dbReference type="EMBL" id="JBHRZH010000023">
    <property type="protein sequence ID" value="MFC3764218.1"/>
    <property type="molecule type" value="Genomic_DNA"/>
</dbReference>
<dbReference type="Proteomes" id="UP001595699">
    <property type="component" value="Unassembled WGS sequence"/>
</dbReference>
<gene>
    <name evidence="5" type="ORF">ACFOUW_25510</name>
</gene>
<dbReference type="Gene3D" id="2.40.420.20">
    <property type="match status" value="1"/>
</dbReference>
<dbReference type="InterPro" id="IPR050465">
    <property type="entry name" value="UPF0194_transport"/>
</dbReference>
<feature type="signal peptide" evidence="3">
    <location>
        <begin position="1"/>
        <end position="21"/>
    </location>
</feature>
<feature type="chain" id="PRO_5046287904" evidence="3">
    <location>
        <begin position="22"/>
        <end position="355"/>
    </location>
</feature>
<feature type="domain" description="Peptidoglycan binding-like" evidence="4">
    <location>
        <begin position="120"/>
        <end position="171"/>
    </location>
</feature>
<proteinExistence type="predicted"/>
<keyword evidence="2" id="KW-0175">Coiled coil</keyword>
<evidence type="ECO:0000256" key="1">
    <source>
        <dbReference type="ARBA" id="ARBA00004196"/>
    </source>
</evidence>
<accession>A0ABV7YGC2</accession>
<dbReference type="PANTHER" id="PTHR32347">
    <property type="entry name" value="EFFLUX SYSTEM COMPONENT YKNX-RELATED"/>
    <property type="match status" value="1"/>
</dbReference>
<keyword evidence="6" id="KW-1185">Reference proteome</keyword>
<name>A0ABV7YGC2_9ACTN</name>
<sequence length="355" mass="35859">MRRRLLLAAGSLVVAAGLVLAAKGFGGVSPAPVASADGLPPATAKVVEADLVQTEHVSGTLSYGTPEALTAPAKPGTITWLPPSGSIVKIGQPVYKIDQDPLILLRGTIPPYRTMKVGMSGSDVKQLEQNLAAFGYTGFKVDNDFTAKTKKAVQQWQEDLGVEETGQVDASLIVVAPGDLHIGLPAIGVGDVVGETNLPILTVSGAKQKVTVALDVAKQHLVKNGVKATLTLPSGKAVAGTVTSVAKVATAPEGTDGQQTGSPTITVELELADPKAAGGLDAAPVDVALVSAERKDVLTVPITALVALAEGGYGVQVVSGTSVSYVKVQPGMFAGGKVEISGAGIEAGTLVGVPT</sequence>
<organism evidence="5 6">
    <name type="scientific">Tenggerimyces flavus</name>
    <dbReference type="NCBI Taxonomy" id="1708749"/>
    <lineage>
        <taxon>Bacteria</taxon>
        <taxon>Bacillati</taxon>
        <taxon>Actinomycetota</taxon>
        <taxon>Actinomycetes</taxon>
        <taxon>Propionibacteriales</taxon>
        <taxon>Nocardioidaceae</taxon>
        <taxon>Tenggerimyces</taxon>
    </lineage>
</organism>
<dbReference type="InterPro" id="IPR002477">
    <property type="entry name" value="Peptidoglycan-bd-like"/>
</dbReference>
<evidence type="ECO:0000259" key="4">
    <source>
        <dbReference type="Pfam" id="PF01471"/>
    </source>
</evidence>
<reference evidence="6" key="1">
    <citation type="journal article" date="2019" name="Int. J. Syst. Evol. Microbiol.">
        <title>The Global Catalogue of Microorganisms (GCM) 10K type strain sequencing project: providing services to taxonomists for standard genome sequencing and annotation.</title>
        <authorList>
            <consortium name="The Broad Institute Genomics Platform"/>
            <consortium name="The Broad Institute Genome Sequencing Center for Infectious Disease"/>
            <person name="Wu L."/>
            <person name="Ma J."/>
        </authorList>
    </citation>
    <scope>NUCLEOTIDE SEQUENCE [LARGE SCALE GENOMIC DNA]</scope>
    <source>
        <strain evidence="6">CGMCC 4.7241</strain>
    </source>
</reference>
<evidence type="ECO:0000256" key="2">
    <source>
        <dbReference type="ARBA" id="ARBA00023054"/>
    </source>
</evidence>
<dbReference type="RefSeq" id="WP_205114990.1">
    <property type="nucleotide sequence ID" value="NZ_JAFBCM010000001.1"/>
</dbReference>
<evidence type="ECO:0000256" key="3">
    <source>
        <dbReference type="SAM" id="SignalP"/>
    </source>
</evidence>
<dbReference type="InterPro" id="IPR036365">
    <property type="entry name" value="PGBD-like_sf"/>
</dbReference>
<dbReference type="Gene3D" id="1.10.101.10">
    <property type="entry name" value="PGBD-like superfamily/PGBD"/>
    <property type="match status" value="1"/>
</dbReference>